<dbReference type="AlphaFoldDB" id="A0A4R6WWZ7"/>
<dbReference type="InterPro" id="IPR051011">
    <property type="entry name" value="Metal_resp_trans_reg"/>
</dbReference>
<dbReference type="InterPro" id="IPR011991">
    <property type="entry name" value="ArsR-like_HTH"/>
</dbReference>
<gene>
    <name evidence="5" type="ORF">A8950_1895</name>
</gene>
<feature type="domain" description="HTH arsR-type" evidence="4">
    <location>
        <begin position="13"/>
        <end position="105"/>
    </location>
</feature>
<name>A0A4R6WWZ7_9PROT</name>
<dbReference type="Proteomes" id="UP000295783">
    <property type="component" value="Unassembled WGS sequence"/>
</dbReference>
<comment type="caution">
    <text evidence="5">The sequence shown here is derived from an EMBL/GenBank/DDBJ whole genome shotgun (WGS) entry which is preliminary data.</text>
</comment>
<evidence type="ECO:0000259" key="4">
    <source>
        <dbReference type="PROSITE" id="PS50987"/>
    </source>
</evidence>
<dbReference type="Gene3D" id="1.10.10.10">
    <property type="entry name" value="Winged helix-like DNA-binding domain superfamily/Winged helix DNA-binding domain"/>
    <property type="match status" value="1"/>
</dbReference>
<evidence type="ECO:0000313" key="5">
    <source>
        <dbReference type="EMBL" id="TDQ82075.1"/>
    </source>
</evidence>
<dbReference type="SMART" id="SM00418">
    <property type="entry name" value="HTH_ARSR"/>
    <property type="match status" value="1"/>
</dbReference>
<dbReference type="GO" id="GO:0003677">
    <property type="term" value="F:DNA binding"/>
    <property type="evidence" value="ECO:0007669"/>
    <property type="project" value="UniProtKB-KW"/>
</dbReference>
<dbReference type="RefSeq" id="WP_208109813.1">
    <property type="nucleotide sequence ID" value="NZ_SNYW01000008.1"/>
</dbReference>
<dbReference type="CDD" id="cd00090">
    <property type="entry name" value="HTH_ARSR"/>
    <property type="match status" value="1"/>
</dbReference>
<dbReference type="InterPro" id="IPR036390">
    <property type="entry name" value="WH_DNA-bd_sf"/>
</dbReference>
<dbReference type="GO" id="GO:0003700">
    <property type="term" value="F:DNA-binding transcription factor activity"/>
    <property type="evidence" value="ECO:0007669"/>
    <property type="project" value="InterPro"/>
</dbReference>
<proteinExistence type="predicted"/>
<dbReference type="Pfam" id="PF01022">
    <property type="entry name" value="HTH_5"/>
    <property type="match status" value="1"/>
</dbReference>
<keyword evidence="6" id="KW-1185">Reference proteome</keyword>
<dbReference type="EMBL" id="SNYW01000008">
    <property type="protein sequence ID" value="TDQ82075.1"/>
    <property type="molecule type" value="Genomic_DNA"/>
</dbReference>
<dbReference type="PANTHER" id="PTHR43132:SF2">
    <property type="entry name" value="ARSENICAL RESISTANCE OPERON REPRESSOR ARSR-RELATED"/>
    <property type="match status" value="1"/>
</dbReference>
<evidence type="ECO:0000256" key="1">
    <source>
        <dbReference type="ARBA" id="ARBA00023015"/>
    </source>
</evidence>
<sequence>MRDTAALAAGDMLAKAAEAARFLRSLGQEHRLAILCALIEQPCQVGELAARLGLAQPKVSQHLAILRAEGLVSATRSGTRQTYALANGTVATIVTALQGAFCPAPAMPPRQRKGTD</sequence>
<evidence type="ECO:0000256" key="3">
    <source>
        <dbReference type="ARBA" id="ARBA00023163"/>
    </source>
</evidence>
<accession>A0A4R6WWZ7</accession>
<keyword evidence="3" id="KW-0804">Transcription</keyword>
<dbReference type="NCBIfam" id="NF033788">
    <property type="entry name" value="HTH_metalloreg"/>
    <property type="match status" value="1"/>
</dbReference>
<dbReference type="SUPFAM" id="SSF46785">
    <property type="entry name" value="Winged helix' DNA-binding domain"/>
    <property type="match status" value="1"/>
</dbReference>
<reference evidence="5 6" key="1">
    <citation type="submission" date="2019-03" db="EMBL/GenBank/DDBJ databases">
        <title>Genomic Encyclopedia of Type Strains, Phase III (KMG-III): the genomes of soil and plant-associated and newly described type strains.</title>
        <authorList>
            <person name="Whitman W."/>
        </authorList>
    </citation>
    <scope>NUCLEOTIDE SEQUENCE [LARGE SCALE GENOMIC DNA]</scope>
    <source>
        <strain evidence="5 6">CGMCC 1.7660</strain>
    </source>
</reference>
<organism evidence="5 6">
    <name type="scientific">Dongia mobilis</name>
    <dbReference type="NCBI Taxonomy" id="578943"/>
    <lineage>
        <taxon>Bacteria</taxon>
        <taxon>Pseudomonadati</taxon>
        <taxon>Pseudomonadota</taxon>
        <taxon>Alphaproteobacteria</taxon>
        <taxon>Rhodospirillales</taxon>
        <taxon>Dongiaceae</taxon>
        <taxon>Dongia</taxon>
    </lineage>
</organism>
<keyword evidence="2" id="KW-0238">DNA-binding</keyword>
<protein>
    <submittedName>
        <fullName evidence="5">ArsR family transcriptional regulator</fullName>
    </submittedName>
</protein>
<dbReference type="InterPro" id="IPR001845">
    <property type="entry name" value="HTH_ArsR_DNA-bd_dom"/>
</dbReference>
<dbReference type="PRINTS" id="PR00778">
    <property type="entry name" value="HTHARSR"/>
</dbReference>
<dbReference type="PANTHER" id="PTHR43132">
    <property type="entry name" value="ARSENICAL RESISTANCE OPERON REPRESSOR ARSR-RELATED"/>
    <property type="match status" value="1"/>
</dbReference>
<dbReference type="InterPro" id="IPR036388">
    <property type="entry name" value="WH-like_DNA-bd_sf"/>
</dbReference>
<evidence type="ECO:0000256" key="2">
    <source>
        <dbReference type="ARBA" id="ARBA00023125"/>
    </source>
</evidence>
<evidence type="ECO:0000313" key="6">
    <source>
        <dbReference type="Proteomes" id="UP000295783"/>
    </source>
</evidence>
<dbReference type="PROSITE" id="PS50987">
    <property type="entry name" value="HTH_ARSR_2"/>
    <property type="match status" value="1"/>
</dbReference>
<keyword evidence="1" id="KW-0805">Transcription regulation</keyword>